<accession>A0A9D4UDJ1</accession>
<evidence type="ECO:0000313" key="2">
    <source>
        <dbReference type="Proteomes" id="UP000886520"/>
    </source>
</evidence>
<evidence type="ECO:0000313" key="1">
    <source>
        <dbReference type="EMBL" id="KAI5065989.1"/>
    </source>
</evidence>
<dbReference type="Proteomes" id="UP000886520">
    <property type="component" value="Chromosome 18"/>
</dbReference>
<sequence length="85" mass="9673">MNLHQGAQRKSKDWRKIGFKLEKLLPTLRDLHTATSHLLLKDDAGSTPSRLSPFSHDHVLLDDAWLTPSVHMEVDSIATSIMQWT</sequence>
<dbReference type="AlphaFoldDB" id="A0A9D4UDJ1"/>
<organism evidence="1 2">
    <name type="scientific">Adiantum capillus-veneris</name>
    <name type="common">Maidenhair fern</name>
    <dbReference type="NCBI Taxonomy" id="13818"/>
    <lineage>
        <taxon>Eukaryota</taxon>
        <taxon>Viridiplantae</taxon>
        <taxon>Streptophyta</taxon>
        <taxon>Embryophyta</taxon>
        <taxon>Tracheophyta</taxon>
        <taxon>Polypodiopsida</taxon>
        <taxon>Polypodiidae</taxon>
        <taxon>Polypodiales</taxon>
        <taxon>Pteridineae</taxon>
        <taxon>Pteridaceae</taxon>
        <taxon>Vittarioideae</taxon>
        <taxon>Adiantum</taxon>
    </lineage>
</organism>
<name>A0A9D4UDJ1_ADICA</name>
<reference evidence="1" key="1">
    <citation type="submission" date="2021-01" db="EMBL/GenBank/DDBJ databases">
        <title>Adiantum capillus-veneris genome.</title>
        <authorList>
            <person name="Fang Y."/>
            <person name="Liao Q."/>
        </authorList>
    </citation>
    <scope>NUCLEOTIDE SEQUENCE</scope>
    <source>
        <strain evidence="1">H3</strain>
        <tissue evidence="1">Leaf</tissue>
    </source>
</reference>
<dbReference type="EMBL" id="JABFUD020000018">
    <property type="protein sequence ID" value="KAI5065989.1"/>
    <property type="molecule type" value="Genomic_DNA"/>
</dbReference>
<proteinExistence type="predicted"/>
<keyword evidence="2" id="KW-1185">Reference proteome</keyword>
<gene>
    <name evidence="1" type="ORF">GOP47_0018613</name>
</gene>
<comment type="caution">
    <text evidence="1">The sequence shown here is derived from an EMBL/GenBank/DDBJ whole genome shotgun (WGS) entry which is preliminary data.</text>
</comment>
<protein>
    <submittedName>
        <fullName evidence="1">Uncharacterized protein</fullName>
    </submittedName>
</protein>